<comment type="caution">
    <text evidence="1">The sequence shown here is derived from an EMBL/GenBank/DDBJ whole genome shotgun (WGS) entry which is preliminary data.</text>
</comment>
<reference evidence="1 2" key="1">
    <citation type="journal article" date="2024" name="Nat. Commun.">
        <title>Phylogenomics reveals the evolutionary origins of lichenization in chlorophyte algae.</title>
        <authorList>
            <person name="Puginier C."/>
            <person name="Libourel C."/>
            <person name="Otte J."/>
            <person name="Skaloud P."/>
            <person name="Haon M."/>
            <person name="Grisel S."/>
            <person name="Petersen M."/>
            <person name="Berrin J.G."/>
            <person name="Delaux P.M."/>
            <person name="Dal Grande F."/>
            <person name="Keller J."/>
        </authorList>
    </citation>
    <scope>NUCLEOTIDE SEQUENCE [LARGE SCALE GENOMIC DNA]</scope>
    <source>
        <strain evidence="1 2">SAG 2523</strain>
    </source>
</reference>
<protein>
    <submittedName>
        <fullName evidence="1">Uncharacterized protein</fullName>
    </submittedName>
</protein>
<dbReference type="AlphaFoldDB" id="A0AAW1TI75"/>
<evidence type="ECO:0000313" key="2">
    <source>
        <dbReference type="Proteomes" id="UP001485043"/>
    </source>
</evidence>
<evidence type="ECO:0000313" key="1">
    <source>
        <dbReference type="EMBL" id="KAK9868413.1"/>
    </source>
</evidence>
<accession>A0AAW1TI75</accession>
<keyword evidence="2" id="KW-1185">Reference proteome</keyword>
<dbReference type="EMBL" id="JALJOV010000030">
    <property type="protein sequence ID" value="KAK9868413.1"/>
    <property type="molecule type" value="Genomic_DNA"/>
</dbReference>
<dbReference type="Proteomes" id="UP001485043">
    <property type="component" value="Unassembled WGS sequence"/>
</dbReference>
<gene>
    <name evidence="1" type="ORF">WJX84_008112</name>
</gene>
<sequence>MNVALNKSDEPCRTPSGAHTLELEKAASVVPKFPGWSEAFAEHADEDALCRTHGTVRAGLSKTRPSYLRLIGDSITQEFMHAMECFFVEFWDLTRLPISSNENLIDRVKEAGKVDPWCIHLPGKARICHIRCNNGHDLAVHILPNARSLSSSADIWLLNFAVWLNKAEDYTSHLQAFKEYYERNEQDMPFIIWRDGSPQHFPKSATGDFESWGPDHFPCKPLDVSLDSKDHLHTQDAALQILTEGGWRNKLAAPVMDSLGIPVLATWNQSVPLWQWHHHYNPHWAHQGYGNGECTHSCHPSVYQLWVYQLYALLDSWH</sequence>
<name>A0AAW1TI75_9CHLO</name>
<organism evidence="1 2">
    <name type="scientific">Apatococcus fuscideae</name>
    <dbReference type="NCBI Taxonomy" id="2026836"/>
    <lineage>
        <taxon>Eukaryota</taxon>
        <taxon>Viridiplantae</taxon>
        <taxon>Chlorophyta</taxon>
        <taxon>core chlorophytes</taxon>
        <taxon>Trebouxiophyceae</taxon>
        <taxon>Chlorellales</taxon>
        <taxon>Chlorellaceae</taxon>
        <taxon>Apatococcus</taxon>
    </lineage>
</organism>
<proteinExistence type="predicted"/>